<dbReference type="EMBL" id="JARPOI010000005">
    <property type="protein sequence ID" value="KAJ9181152.1"/>
    <property type="molecule type" value="Genomic_DNA"/>
</dbReference>
<dbReference type="CDD" id="cd09917">
    <property type="entry name" value="F-box_SF"/>
    <property type="match status" value="1"/>
</dbReference>
<dbReference type="Gene3D" id="3.80.10.10">
    <property type="entry name" value="Ribonuclease Inhibitor"/>
    <property type="match status" value="1"/>
</dbReference>
<sequence>MESQERDRDRIGNLPDLVVHHILSFLNMRELAKLSLTSKNLREFCISIPFLTFDGMVWKKSLTDRMVFINFVDRFFALRKGMETQHVSIRWPLTTATSFEKFRVFTWLYNAIGCKVQWLELEFILKGVEVFSLPISVYHCKSLKKFEIDLHRSILEFPSSGGFYNLKSLSLRNVRINNDSFGEWISSFCKHLEELLLDHIDGVKNIMINSSTLERLTIDNPSSSKLSNIIISAEKLTSFLLFWRGRSSNPKLLKIFAPNLIRLIWESYLVDSYCLGKLNHLQVTGINVKQDPSLDRHEFSTNKNLSSLLDSICTTTNLYIDYECNEIMFKQGCLPSLFCNLSSLSIYTNNLDDCLVPAIASLLKGTPNLKTLTIKYHDYFLAKRLTKMESKSYGFTLGYWESQNLAFVHKLEKAAIELFHKGDNELELIKYLLKHATSLKKMAILYSSPLPSGINREVDDYEKAPTAEIVFFAVPQENS</sequence>
<dbReference type="SUPFAM" id="SSF81383">
    <property type="entry name" value="F-box domain"/>
    <property type="match status" value="1"/>
</dbReference>
<protein>
    <recommendedName>
        <fullName evidence="1">F-box domain-containing protein</fullName>
    </recommendedName>
</protein>
<feature type="domain" description="F-box" evidence="1">
    <location>
        <begin position="8"/>
        <end position="61"/>
    </location>
</feature>
<accession>A0ABQ9MNY1</accession>
<dbReference type="PROSITE" id="PS50181">
    <property type="entry name" value="FBOX"/>
    <property type="match status" value="1"/>
</dbReference>
<keyword evidence="3" id="KW-1185">Reference proteome</keyword>
<dbReference type="InterPro" id="IPR032675">
    <property type="entry name" value="LRR_dom_sf"/>
</dbReference>
<dbReference type="InterPro" id="IPR050232">
    <property type="entry name" value="FBL13/AtMIF1-like"/>
</dbReference>
<dbReference type="Gene3D" id="1.20.1280.50">
    <property type="match status" value="1"/>
</dbReference>
<evidence type="ECO:0000313" key="3">
    <source>
        <dbReference type="Proteomes" id="UP001174677"/>
    </source>
</evidence>
<dbReference type="Pfam" id="PF08387">
    <property type="entry name" value="FBD"/>
    <property type="match status" value="1"/>
</dbReference>
<name>A0ABQ9MNY1_HEVBR</name>
<dbReference type="InterPro" id="IPR006566">
    <property type="entry name" value="FBD"/>
</dbReference>
<gene>
    <name evidence="2" type="ORF">P3X46_009311</name>
</gene>
<dbReference type="PANTHER" id="PTHR31900">
    <property type="entry name" value="F-BOX/RNI SUPERFAMILY PROTEIN-RELATED"/>
    <property type="match status" value="1"/>
</dbReference>
<dbReference type="Pfam" id="PF00646">
    <property type="entry name" value="F-box"/>
    <property type="match status" value="1"/>
</dbReference>
<dbReference type="InterPro" id="IPR055411">
    <property type="entry name" value="LRR_FXL15/At3g58940/PEG3-like"/>
</dbReference>
<proteinExistence type="predicted"/>
<comment type="caution">
    <text evidence="2">The sequence shown here is derived from an EMBL/GenBank/DDBJ whole genome shotgun (WGS) entry which is preliminary data.</text>
</comment>
<reference evidence="2" key="1">
    <citation type="journal article" date="2023" name="Plant Biotechnol. J.">
        <title>Chromosome-level wild Hevea brasiliensis genome provides new tools for genomic-assisted breeding and valuable loci to elevate rubber yield.</title>
        <authorList>
            <person name="Cheng H."/>
            <person name="Song X."/>
            <person name="Hu Y."/>
            <person name="Wu T."/>
            <person name="Yang Q."/>
            <person name="An Z."/>
            <person name="Feng S."/>
            <person name="Deng Z."/>
            <person name="Wu W."/>
            <person name="Zeng X."/>
            <person name="Tu M."/>
            <person name="Wang X."/>
            <person name="Huang H."/>
        </authorList>
    </citation>
    <scope>NUCLEOTIDE SEQUENCE</scope>
    <source>
        <strain evidence="2">MT/VB/25A 57/8</strain>
    </source>
</reference>
<dbReference type="Proteomes" id="UP001174677">
    <property type="component" value="Chromosome 5"/>
</dbReference>
<dbReference type="Pfam" id="PF24758">
    <property type="entry name" value="LRR_At5g56370"/>
    <property type="match status" value="1"/>
</dbReference>
<dbReference type="InterPro" id="IPR036047">
    <property type="entry name" value="F-box-like_dom_sf"/>
</dbReference>
<dbReference type="InterPro" id="IPR001810">
    <property type="entry name" value="F-box_dom"/>
</dbReference>
<dbReference type="PANTHER" id="PTHR31900:SF30">
    <property type="entry name" value="SUPERFAMILY PROTEIN, PUTATIVE-RELATED"/>
    <property type="match status" value="1"/>
</dbReference>
<evidence type="ECO:0000313" key="2">
    <source>
        <dbReference type="EMBL" id="KAJ9181152.1"/>
    </source>
</evidence>
<dbReference type="SUPFAM" id="SSF52047">
    <property type="entry name" value="RNI-like"/>
    <property type="match status" value="1"/>
</dbReference>
<dbReference type="SMART" id="SM00256">
    <property type="entry name" value="FBOX"/>
    <property type="match status" value="1"/>
</dbReference>
<organism evidence="2 3">
    <name type="scientific">Hevea brasiliensis</name>
    <name type="common">Para rubber tree</name>
    <name type="synonym">Siphonia brasiliensis</name>
    <dbReference type="NCBI Taxonomy" id="3981"/>
    <lineage>
        <taxon>Eukaryota</taxon>
        <taxon>Viridiplantae</taxon>
        <taxon>Streptophyta</taxon>
        <taxon>Embryophyta</taxon>
        <taxon>Tracheophyta</taxon>
        <taxon>Spermatophyta</taxon>
        <taxon>Magnoliopsida</taxon>
        <taxon>eudicotyledons</taxon>
        <taxon>Gunneridae</taxon>
        <taxon>Pentapetalae</taxon>
        <taxon>rosids</taxon>
        <taxon>fabids</taxon>
        <taxon>Malpighiales</taxon>
        <taxon>Euphorbiaceae</taxon>
        <taxon>Crotonoideae</taxon>
        <taxon>Micrandreae</taxon>
        <taxon>Hevea</taxon>
    </lineage>
</organism>
<evidence type="ECO:0000259" key="1">
    <source>
        <dbReference type="PROSITE" id="PS50181"/>
    </source>
</evidence>